<dbReference type="Proteomes" id="UP000184301">
    <property type="component" value="Unassembled WGS sequence"/>
</dbReference>
<dbReference type="STRING" id="1121950.SAMN02745243_03730"/>
<gene>
    <name evidence="1" type="ORF">SAMN02745243_03730</name>
</gene>
<evidence type="ECO:0000313" key="1">
    <source>
        <dbReference type="EMBL" id="SHK78629.1"/>
    </source>
</evidence>
<reference evidence="1 2" key="1">
    <citation type="submission" date="2016-11" db="EMBL/GenBank/DDBJ databases">
        <authorList>
            <person name="Jaros S."/>
            <person name="Januszkiewicz K."/>
            <person name="Wedrychowicz H."/>
        </authorList>
    </citation>
    <scope>NUCLEOTIDE SEQUENCE [LARGE SCALE GENOMIC DNA]</scope>
    <source>
        <strain evidence="1 2">DSM 15480</strain>
    </source>
</reference>
<dbReference type="EMBL" id="FQZY01000086">
    <property type="protein sequence ID" value="SHK78629.1"/>
    <property type="molecule type" value="Genomic_DNA"/>
</dbReference>
<sequence length="130" mass="15653">MEDNFVVTPEALRRRRKQCAEKEQLLFLALCSKKDRKLITGEAELNVHDYERICYLLERMGLNHLLLYFEFEHEDFMMEISKRIEAELECSEKPNLSEEIDLINQWASDFCNQLPTPVMKHYMEILFYLE</sequence>
<proteinExistence type="predicted"/>
<keyword evidence="2" id="KW-1185">Reference proteome</keyword>
<evidence type="ECO:0000313" key="2">
    <source>
        <dbReference type="Proteomes" id="UP000184301"/>
    </source>
</evidence>
<dbReference type="RefSeq" id="WP_073113022.1">
    <property type="nucleotide sequence ID" value="NZ_FQZY01000086.1"/>
</dbReference>
<dbReference type="OrthoDB" id="1645754at2"/>
<organism evidence="1 2">
    <name type="scientific">Hespellia stercorisuis DSM 15480</name>
    <dbReference type="NCBI Taxonomy" id="1121950"/>
    <lineage>
        <taxon>Bacteria</taxon>
        <taxon>Bacillati</taxon>
        <taxon>Bacillota</taxon>
        <taxon>Clostridia</taxon>
        <taxon>Lachnospirales</taxon>
        <taxon>Lachnospiraceae</taxon>
        <taxon>Hespellia</taxon>
    </lineage>
</organism>
<accession>A0A1M6VB02</accession>
<name>A0A1M6VB02_9FIRM</name>
<protein>
    <submittedName>
        <fullName evidence="1">Uncharacterized protein</fullName>
    </submittedName>
</protein>
<dbReference type="AlphaFoldDB" id="A0A1M6VB02"/>